<organism evidence="1 2">
    <name type="scientific">Rugosimonospora acidiphila</name>
    <dbReference type="NCBI Taxonomy" id="556531"/>
    <lineage>
        <taxon>Bacteria</taxon>
        <taxon>Bacillati</taxon>
        <taxon>Actinomycetota</taxon>
        <taxon>Actinomycetes</taxon>
        <taxon>Micromonosporales</taxon>
        <taxon>Micromonosporaceae</taxon>
        <taxon>Rugosimonospora</taxon>
    </lineage>
</organism>
<dbReference type="Proteomes" id="UP001501570">
    <property type="component" value="Unassembled WGS sequence"/>
</dbReference>
<accession>A0ABP9SRM5</accession>
<evidence type="ECO:0000313" key="2">
    <source>
        <dbReference type="Proteomes" id="UP001501570"/>
    </source>
</evidence>
<gene>
    <name evidence="1" type="primary">eutA_2</name>
    <name evidence="1" type="ORF">GCM10023322_76890</name>
</gene>
<evidence type="ECO:0000313" key="1">
    <source>
        <dbReference type="EMBL" id="GAA5199995.1"/>
    </source>
</evidence>
<dbReference type="Pfam" id="PF06277">
    <property type="entry name" value="EutA"/>
    <property type="match status" value="1"/>
</dbReference>
<name>A0ABP9SRM5_9ACTN</name>
<dbReference type="InterPro" id="IPR009377">
    <property type="entry name" value="EutA"/>
</dbReference>
<reference evidence="2" key="1">
    <citation type="journal article" date="2019" name="Int. J. Syst. Evol. Microbiol.">
        <title>The Global Catalogue of Microorganisms (GCM) 10K type strain sequencing project: providing services to taxonomists for standard genome sequencing and annotation.</title>
        <authorList>
            <consortium name="The Broad Institute Genomics Platform"/>
            <consortium name="The Broad Institute Genome Sequencing Center for Infectious Disease"/>
            <person name="Wu L."/>
            <person name="Ma J."/>
        </authorList>
    </citation>
    <scope>NUCLEOTIDE SEQUENCE [LARGE SCALE GENOMIC DNA]</scope>
    <source>
        <strain evidence="2">JCM 18304</strain>
    </source>
</reference>
<protein>
    <submittedName>
        <fullName evidence="1">Ethanolamine ammonia-lyase reactivating factor EutA</fullName>
    </submittedName>
</protein>
<sequence>MATMNPSDINIESEERVELLSVGVDIGSATSHLVFSKITVEKVGTRYVTVGRDALYESPIILTPYDGPDLIDPAALSAYVDAQFAAAGLRRDEVDTGALILTGVALDRANSRTIGEVFAREAGKMVAVSAGDNMECVLAAKGSGALERSETTDGDLLHIDIGGGTAKMVLCRGGKPLAHLAVDVGARLVVSGDDGVVVRLEEAGGRAGRALGIDLAVGARVAEVDRTRIAEYLVDELFGAARITGDGSSALLRGQPLPEFTPSAVSFSGGVSEYVYGRQEQTFGDLGPLLARAIRDRLADGDLALVENVNAGIRATVLGASQYTVQLSGSTIYVSDPDGLPVRNVQVVTPPFDLSDLSAQGVAEALRRSLAQFDLIDTKQPVAVSYLWDGLATYDRIDQFCHGIAMGIAARTQDTDSAVVLVSEDDIGRLIGSHLATERLDGRPVVSVDCVETTDFAFIDVGRPVTGSASVPVVIKSLVFPSTSG</sequence>
<dbReference type="EMBL" id="BAABJQ010000040">
    <property type="protein sequence ID" value="GAA5199995.1"/>
    <property type="molecule type" value="Genomic_DNA"/>
</dbReference>
<keyword evidence="2" id="KW-1185">Reference proteome</keyword>
<proteinExistence type="predicted"/>
<dbReference type="PIRSF" id="PIRSF012293">
    <property type="entry name" value="EutA"/>
    <property type="match status" value="1"/>
</dbReference>
<comment type="caution">
    <text evidence="1">The sequence shown here is derived from an EMBL/GenBank/DDBJ whole genome shotgun (WGS) entry which is preliminary data.</text>
</comment>